<dbReference type="RefSeq" id="WP_126761147.1">
    <property type="nucleotide sequence ID" value="NZ_JBHLTZ010000004.1"/>
</dbReference>
<dbReference type="OrthoDB" id="6237896at2"/>
<feature type="transmembrane region" description="Helical" evidence="1">
    <location>
        <begin position="12"/>
        <end position="33"/>
    </location>
</feature>
<evidence type="ECO:0000256" key="1">
    <source>
        <dbReference type="SAM" id="Phobius"/>
    </source>
</evidence>
<gene>
    <name evidence="3" type="ORF">CWI69_01195</name>
</gene>
<evidence type="ECO:0000313" key="3">
    <source>
        <dbReference type="EMBL" id="RUO54078.1"/>
    </source>
</evidence>
<reference evidence="4" key="1">
    <citation type="journal article" date="2018" name="Front. Microbiol.">
        <title>Genome-Based Analysis Reveals the Taxonomy and Diversity of the Family Idiomarinaceae.</title>
        <authorList>
            <person name="Liu Y."/>
            <person name="Lai Q."/>
            <person name="Shao Z."/>
        </authorList>
    </citation>
    <scope>NUCLEOTIDE SEQUENCE [LARGE SCALE GENOMIC DNA]</scope>
    <source>
        <strain evidence="4">BH195</strain>
    </source>
</reference>
<dbReference type="EMBL" id="PIPW01000001">
    <property type="protein sequence ID" value="RUO54078.1"/>
    <property type="molecule type" value="Genomic_DNA"/>
</dbReference>
<name>A0A432XZA5_9GAMM</name>
<keyword evidence="1" id="KW-0812">Transmembrane</keyword>
<dbReference type="InterPro" id="IPR012495">
    <property type="entry name" value="TadE-like_dom"/>
</dbReference>
<dbReference type="Pfam" id="PF07811">
    <property type="entry name" value="TadE"/>
    <property type="match status" value="1"/>
</dbReference>
<organism evidence="3 4">
    <name type="scientific">Pseudidiomarina halophila</name>
    <dbReference type="NCBI Taxonomy" id="1449799"/>
    <lineage>
        <taxon>Bacteria</taxon>
        <taxon>Pseudomonadati</taxon>
        <taxon>Pseudomonadota</taxon>
        <taxon>Gammaproteobacteria</taxon>
        <taxon>Alteromonadales</taxon>
        <taxon>Idiomarinaceae</taxon>
        <taxon>Pseudidiomarina</taxon>
    </lineage>
</organism>
<keyword evidence="1" id="KW-0472">Membrane</keyword>
<keyword evidence="1" id="KW-1133">Transmembrane helix</keyword>
<comment type="caution">
    <text evidence="3">The sequence shown here is derived from an EMBL/GenBank/DDBJ whole genome shotgun (WGS) entry which is preliminary data.</text>
</comment>
<dbReference type="Proteomes" id="UP000287198">
    <property type="component" value="Unassembled WGS sequence"/>
</dbReference>
<proteinExistence type="predicted"/>
<protein>
    <recommendedName>
        <fullName evidence="2">TadE-like domain-containing protein</fullName>
    </recommendedName>
</protein>
<accession>A0A432XZA5</accession>
<feature type="domain" description="TadE-like" evidence="2">
    <location>
        <begin position="5"/>
        <end position="43"/>
    </location>
</feature>
<dbReference type="AlphaFoldDB" id="A0A432XZA5"/>
<keyword evidence="4" id="KW-1185">Reference proteome</keyword>
<evidence type="ECO:0000313" key="4">
    <source>
        <dbReference type="Proteomes" id="UP000287198"/>
    </source>
</evidence>
<sequence>MKQNGQAVVETLIVLPVVLLTLLLVVQLLWLVFASATFRVAVSYSLRAGSINHGSLAAMERTLVAGMASLQPAVPATESGDEPSKSELQGVQLKVTAQQWLHYQLSGKIQVHQPSSEILNSEAERRYDLVSGTWINELAVDHALVRMQTEDPERWQQQRQLEIEVWWCLPLEVPLAAQLLTELRQWWTSAAQAHCRLREEVVGRPLWALQQRLSTPLQSGYREGLND</sequence>
<evidence type="ECO:0000259" key="2">
    <source>
        <dbReference type="Pfam" id="PF07811"/>
    </source>
</evidence>